<sequence length="53" mass="6662">MKTLRITKTVHPPFEFSEYNQWAQWFWGLYGKELERIKNKKSWERNIYKPKTK</sequence>
<name>A0A6J5MPQ9_9CAUD</name>
<evidence type="ECO:0000313" key="1">
    <source>
        <dbReference type="EMBL" id="CAB4149165.1"/>
    </source>
</evidence>
<proteinExistence type="predicted"/>
<reference evidence="1" key="1">
    <citation type="submission" date="2020-04" db="EMBL/GenBank/DDBJ databases">
        <authorList>
            <person name="Chiriac C."/>
            <person name="Salcher M."/>
            <person name="Ghai R."/>
            <person name="Kavagutti S V."/>
        </authorList>
    </citation>
    <scope>NUCLEOTIDE SEQUENCE</scope>
</reference>
<dbReference type="EMBL" id="LR796502">
    <property type="protein sequence ID" value="CAB4149165.1"/>
    <property type="molecule type" value="Genomic_DNA"/>
</dbReference>
<organism evidence="1">
    <name type="scientific">uncultured Caudovirales phage</name>
    <dbReference type="NCBI Taxonomy" id="2100421"/>
    <lineage>
        <taxon>Viruses</taxon>
        <taxon>Duplodnaviria</taxon>
        <taxon>Heunggongvirae</taxon>
        <taxon>Uroviricota</taxon>
        <taxon>Caudoviricetes</taxon>
        <taxon>Peduoviridae</taxon>
        <taxon>Maltschvirus</taxon>
        <taxon>Maltschvirus maltsch</taxon>
    </lineage>
</organism>
<protein>
    <submittedName>
        <fullName evidence="1">Uncharacterized protein</fullName>
    </submittedName>
</protein>
<accession>A0A6J5MPQ9</accession>
<gene>
    <name evidence="1" type="ORF">UFOVP523_47</name>
</gene>